<dbReference type="Proteomes" id="UP000318878">
    <property type="component" value="Unassembled WGS sequence"/>
</dbReference>
<dbReference type="AlphaFoldDB" id="A0A5C5VAY3"/>
<name>A0A5C5VAY3_9BACT</name>
<sequence>MQLPKLFRLRQTFHRPLVADIPGEVDSQLAKLELSKKVKPGETVAITAGSRGIANIKEIIKAIVDHLKEIGAKPYIVPAMGSHGGGTAEGQLGVLASYGITPEYCGCELRASMETIIVCQAKEGFPVHFDKHASEADHVVVCGRVKAHTDFTGEIQSGLMKMMLIGLGKHNGAKVYHKAIMDNTFTQIVQSVAREVLSQCNILCGLAIIENGYDETGHIISVPADQIEQREPELLRLANSLLPKLPFDEADLLIVDEIGKNISGAGMDTNIVGRKFNDHAATGDEKPRIKRIALRGLTEETHGNASGIGMSEFCLTRLVDEMDRNITNINSVTSGHVTAAMIPIHYDTDREILENALVTIGLRPPHEARVMWIPHTLAIDEIVCSEAFLAEAKSRDELEVLFEPLEIPLDENGMLPPVTKWRP</sequence>
<dbReference type="OrthoDB" id="9788398at2"/>
<keyword evidence="3" id="KW-1185">Reference proteome</keyword>
<dbReference type="RefSeq" id="WP_146431315.1">
    <property type="nucleotide sequence ID" value="NZ_SJPF01000002.1"/>
</dbReference>
<accession>A0A5C5VAY3</accession>
<organism evidence="2 3">
    <name type="scientific">Blastopirellula retiformator</name>
    <dbReference type="NCBI Taxonomy" id="2527970"/>
    <lineage>
        <taxon>Bacteria</taxon>
        <taxon>Pseudomonadati</taxon>
        <taxon>Planctomycetota</taxon>
        <taxon>Planctomycetia</taxon>
        <taxon>Pirellulales</taxon>
        <taxon>Pirellulaceae</taxon>
        <taxon>Blastopirellula</taxon>
    </lineage>
</organism>
<protein>
    <recommendedName>
        <fullName evidence="1">LarA-like N-terminal domain-containing protein</fullName>
    </recommendedName>
</protein>
<dbReference type="Gene3D" id="3.40.50.11440">
    <property type="match status" value="1"/>
</dbReference>
<feature type="domain" description="LarA-like N-terminal" evidence="1">
    <location>
        <begin position="30"/>
        <end position="182"/>
    </location>
</feature>
<evidence type="ECO:0000313" key="2">
    <source>
        <dbReference type="EMBL" id="TWT34775.1"/>
    </source>
</evidence>
<proteinExistence type="predicted"/>
<gene>
    <name evidence="2" type="ORF">Enr8_21890</name>
</gene>
<dbReference type="EMBL" id="SJPF01000002">
    <property type="protein sequence ID" value="TWT34775.1"/>
    <property type="molecule type" value="Genomic_DNA"/>
</dbReference>
<reference evidence="2 3" key="1">
    <citation type="submission" date="2019-02" db="EMBL/GenBank/DDBJ databases">
        <title>Deep-cultivation of Planctomycetes and their phenomic and genomic characterization uncovers novel biology.</title>
        <authorList>
            <person name="Wiegand S."/>
            <person name="Jogler M."/>
            <person name="Boedeker C."/>
            <person name="Pinto D."/>
            <person name="Vollmers J."/>
            <person name="Rivas-Marin E."/>
            <person name="Kohn T."/>
            <person name="Peeters S.H."/>
            <person name="Heuer A."/>
            <person name="Rast P."/>
            <person name="Oberbeckmann S."/>
            <person name="Bunk B."/>
            <person name="Jeske O."/>
            <person name="Meyerdierks A."/>
            <person name="Storesund J.E."/>
            <person name="Kallscheuer N."/>
            <person name="Luecker S."/>
            <person name="Lage O.M."/>
            <person name="Pohl T."/>
            <person name="Merkel B.J."/>
            <person name="Hornburger P."/>
            <person name="Mueller R.-W."/>
            <person name="Bruemmer F."/>
            <person name="Labrenz M."/>
            <person name="Spormann A.M."/>
            <person name="Op Den Camp H."/>
            <person name="Overmann J."/>
            <person name="Amann R."/>
            <person name="Jetten M.S.M."/>
            <person name="Mascher T."/>
            <person name="Medema M.H."/>
            <person name="Devos D.P."/>
            <person name="Kaster A.-K."/>
            <person name="Ovreas L."/>
            <person name="Rohde M."/>
            <person name="Galperin M.Y."/>
            <person name="Jogler C."/>
        </authorList>
    </citation>
    <scope>NUCLEOTIDE SEQUENCE [LARGE SCALE GENOMIC DNA]</scope>
    <source>
        <strain evidence="2 3">Enr8</strain>
    </source>
</reference>
<dbReference type="GO" id="GO:0050043">
    <property type="term" value="F:lactate racemase activity"/>
    <property type="evidence" value="ECO:0007669"/>
    <property type="project" value="InterPro"/>
</dbReference>
<dbReference type="Pfam" id="PF09861">
    <property type="entry name" value="Lar_N"/>
    <property type="match status" value="1"/>
</dbReference>
<evidence type="ECO:0000313" key="3">
    <source>
        <dbReference type="Proteomes" id="UP000318878"/>
    </source>
</evidence>
<comment type="caution">
    <text evidence="2">The sequence shown here is derived from an EMBL/GenBank/DDBJ whole genome shotgun (WGS) entry which is preliminary data.</text>
</comment>
<dbReference type="InterPro" id="IPR018657">
    <property type="entry name" value="LarA-like_N"/>
</dbReference>
<evidence type="ECO:0000259" key="1">
    <source>
        <dbReference type="Pfam" id="PF09861"/>
    </source>
</evidence>